<dbReference type="PANTHER" id="PTHR43717:SF1">
    <property type="entry name" value="ANAEROBIC NITRIC OXIDE REDUCTASE FLAVORUBREDOXIN"/>
    <property type="match status" value="1"/>
</dbReference>
<dbReference type="InterPro" id="IPR008254">
    <property type="entry name" value="Flavodoxin/NO_synth"/>
</dbReference>
<dbReference type="SMART" id="SM00849">
    <property type="entry name" value="Lactamase_B"/>
    <property type="match status" value="1"/>
</dbReference>
<dbReference type="InterPro" id="IPR029039">
    <property type="entry name" value="Flavoprotein-like_sf"/>
</dbReference>
<dbReference type="PIRSF" id="PIRSF005243">
    <property type="entry name" value="ROO"/>
    <property type="match status" value="1"/>
</dbReference>
<sequence length="392" mass="44602">MIREITKGIYSVGSNHRDRKVFDELIPLPDGTTYNSYLIQGEKHNVLIDAVDPVKSEELIRNLKKLNIPVHYIVSHHAEQDHSGAIPDVLKSFPDAKVLTNEKCKSFLMDLLFIPEEKFIVVKDREKFDIGGRTLEFIFTPWVHWPETMVTYLIEEKMLFSCDFFGSHYGTDDITIDIGEGIFEPAKRYYAEIMMPFRSVIKNNIKKLREYEIKMILPSHGPIHKNPDFIINAYEDWISDNVKNKVIIPYVSMHGSVKNMVDYLSKKLDDMEIPVKTINLSGGDIGELAIELVDAATVILAVPTMLVNIHPVGAFALYLLNALKPKTRFIGLISSYGWGGNAVEFVKSQIPNLKAELLQPVLIKGNLKDDDKKLIDALAENILNKHREIKII</sequence>
<keyword evidence="2" id="KW-1133">Transmembrane helix</keyword>
<accession>A0A7C4U848</accession>
<dbReference type="Gene3D" id="3.60.15.10">
    <property type="entry name" value="Ribonuclease Z/Hydroxyacylglutathione hydrolase-like"/>
    <property type="match status" value="1"/>
</dbReference>
<reference evidence="4" key="1">
    <citation type="journal article" date="2020" name="mSystems">
        <title>Genome- and Community-Level Interaction Insights into Carbon Utilization and Element Cycling Functions of Hydrothermarchaeota in Hydrothermal Sediment.</title>
        <authorList>
            <person name="Zhou Z."/>
            <person name="Liu Y."/>
            <person name="Xu W."/>
            <person name="Pan J."/>
            <person name="Luo Z.H."/>
            <person name="Li M."/>
        </authorList>
    </citation>
    <scope>NUCLEOTIDE SEQUENCE [LARGE SCALE GENOMIC DNA]</scope>
    <source>
        <strain evidence="4">SpSt-780</strain>
    </source>
</reference>
<comment type="similarity">
    <text evidence="1">In the N-terminal section; belongs to the zinc metallo-hydrolase group 3 family.</text>
</comment>
<dbReference type="GO" id="GO:0009055">
    <property type="term" value="F:electron transfer activity"/>
    <property type="evidence" value="ECO:0007669"/>
    <property type="project" value="InterPro"/>
</dbReference>
<keyword evidence="2" id="KW-0812">Transmembrane</keyword>
<evidence type="ECO:0000259" key="3">
    <source>
        <dbReference type="PROSITE" id="PS50902"/>
    </source>
</evidence>
<name>A0A7C4U848_UNCW3</name>
<dbReference type="InterPro" id="IPR045761">
    <property type="entry name" value="ODP_dom"/>
</dbReference>
<dbReference type="SUPFAM" id="SSF52218">
    <property type="entry name" value="Flavoproteins"/>
    <property type="match status" value="1"/>
</dbReference>
<dbReference type="InterPro" id="IPR001279">
    <property type="entry name" value="Metallo-B-lactamas"/>
</dbReference>
<dbReference type="AlphaFoldDB" id="A0A7C4U848"/>
<dbReference type="GO" id="GO:0016491">
    <property type="term" value="F:oxidoreductase activity"/>
    <property type="evidence" value="ECO:0007669"/>
    <property type="project" value="InterPro"/>
</dbReference>
<dbReference type="Pfam" id="PF19583">
    <property type="entry name" value="ODP"/>
    <property type="match status" value="1"/>
</dbReference>
<dbReference type="Gene3D" id="3.40.50.360">
    <property type="match status" value="1"/>
</dbReference>
<evidence type="ECO:0000256" key="2">
    <source>
        <dbReference type="SAM" id="Phobius"/>
    </source>
</evidence>
<organism evidence="4">
    <name type="scientific">candidate division WOR-3 bacterium</name>
    <dbReference type="NCBI Taxonomy" id="2052148"/>
    <lineage>
        <taxon>Bacteria</taxon>
        <taxon>Bacteria division WOR-3</taxon>
    </lineage>
</organism>
<keyword evidence="2" id="KW-0472">Membrane</keyword>
<dbReference type="GO" id="GO:0010181">
    <property type="term" value="F:FMN binding"/>
    <property type="evidence" value="ECO:0007669"/>
    <property type="project" value="InterPro"/>
</dbReference>
<dbReference type="EMBL" id="DTHG01000096">
    <property type="protein sequence ID" value="HGW92437.1"/>
    <property type="molecule type" value="Genomic_DNA"/>
</dbReference>
<dbReference type="PANTHER" id="PTHR43717">
    <property type="entry name" value="ANAEROBIC NITRIC OXIDE REDUCTASE FLAVORUBREDOXIN"/>
    <property type="match status" value="1"/>
</dbReference>
<dbReference type="GO" id="GO:0046872">
    <property type="term" value="F:metal ion binding"/>
    <property type="evidence" value="ECO:0007669"/>
    <property type="project" value="InterPro"/>
</dbReference>
<gene>
    <name evidence="4" type="ORF">ENV67_07860</name>
</gene>
<dbReference type="SUPFAM" id="SSF56281">
    <property type="entry name" value="Metallo-hydrolase/oxidoreductase"/>
    <property type="match status" value="1"/>
</dbReference>
<dbReference type="PROSITE" id="PS50902">
    <property type="entry name" value="FLAVODOXIN_LIKE"/>
    <property type="match status" value="1"/>
</dbReference>
<protein>
    <submittedName>
        <fullName evidence="4">FprA family A-type flavoprotein</fullName>
    </submittedName>
</protein>
<dbReference type="InterPro" id="IPR036866">
    <property type="entry name" value="RibonucZ/Hydroxyglut_hydro"/>
</dbReference>
<proteinExistence type="inferred from homology"/>
<comment type="caution">
    <text evidence="4">The sequence shown here is derived from an EMBL/GenBank/DDBJ whole genome shotgun (WGS) entry which is preliminary data.</text>
</comment>
<dbReference type="CDD" id="cd07709">
    <property type="entry name" value="flavodiiron_proteins_MBL-fold"/>
    <property type="match status" value="1"/>
</dbReference>
<feature type="domain" description="Flavodoxin-like" evidence="3">
    <location>
        <begin position="246"/>
        <end position="383"/>
    </location>
</feature>
<evidence type="ECO:0000256" key="1">
    <source>
        <dbReference type="ARBA" id="ARBA00007121"/>
    </source>
</evidence>
<evidence type="ECO:0000313" key="4">
    <source>
        <dbReference type="EMBL" id="HGW92437.1"/>
    </source>
</evidence>
<feature type="transmembrane region" description="Helical" evidence="2">
    <location>
        <begin position="298"/>
        <end position="320"/>
    </location>
</feature>
<dbReference type="InterPro" id="IPR016440">
    <property type="entry name" value="Rubredoxin-O_OxRdtase"/>
</dbReference>